<dbReference type="KEGG" id="amob:HG15A2_14350"/>
<evidence type="ECO:0000313" key="3">
    <source>
        <dbReference type="EMBL" id="QDS98162.1"/>
    </source>
</evidence>
<dbReference type="GO" id="GO:0030246">
    <property type="term" value="F:carbohydrate binding"/>
    <property type="evidence" value="ECO:0007669"/>
    <property type="project" value="UniProtKB-KW"/>
</dbReference>
<evidence type="ECO:0000259" key="2">
    <source>
        <dbReference type="PROSITE" id="PS50927"/>
    </source>
</evidence>
<dbReference type="AlphaFoldDB" id="A0A517MTH9"/>
<dbReference type="SMART" id="SM00108">
    <property type="entry name" value="B_lectin"/>
    <property type="match status" value="1"/>
</dbReference>
<protein>
    <recommendedName>
        <fullName evidence="1">Probable pectate lyase C</fullName>
    </recommendedName>
</protein>
<organism evidence="3 4">
    <name type="scientific">Adhaeretor mobilis</name>
    <dbReference type="NCBI Taxonomy" id="1930276"/>
    <lineage>
        <taxon>Bacteria</taxon>
        <taxon>Pseudomonadati</taxon>
        <taxon>Planctomycetota</taxon>
        <taxon>Planctomycetia</taxon>
        <taxon>Pirellulales</taxon>
        <taxon>Lacipirellulaceae</taxon>
        <taxon>Adhaeretor</taxon>
    </lineage>
</organism>
<dbReference type="EMBL" id="CP036263">
    <property type="protein sequence ID" value="QDS98162.1"/>
    <property type="molecule type" value="Genomic_DNA"/>
</dbReference>
<dbReference type="InterPro" id="IPR036426">
    <property type="entry name" value="Bulb-type_lectin_dom_sf"/>
</dbReference>
<dbReference type="NCBIfam" id="NF041518">
    <property type="entry name" value="choice_anch_Q"/>
    <property type="match status" value="1"/>
</dbReference>
<dbReference type="Gene3D" id="2.90.10.30">
    <property type="match status" value="1"/>
</dbReference>
<dbReference type="Gene3D" id="2.160.20.10">
    <property type="entry name" value="Single-stranded right-handed beta-helix, Pectin lyase-like"/>
    <property type="match status" value="1"/>
</dbReference>
<dbReference type="RefSeq" id="WP_145059118.1">
    <property type="nucleotide sequence ID" value="NZ_CP036263.1"/>
</dbReference>
<dbReference type="SUPFAM" id="SSF51110">
    <property type="entry name" value="alpha-D-mannose-specific plant lectins"/>
    <property type="match status" value="1"/>
</dbReference>
<keyword evidence="4" id="KW-1185">Reference proteome</keyword>
<accession>A0A517MTH9</accession>
<feature type="domain" description="Bulb-type lectin" evidence="2">
    <location>
        <begin position="515"/>
        <end position="625"/>
    </location>
</feature>
<proteinExistence type="predicted"/>
<dbReference type="Proteomes" id="UP000319852">
    <property type="component" value="Chromosome"/>
</dbReference>
<dbReference type="InterPro" id="IPR059226">
    <property type="entry name" value="Choice_anch_Q_dom"/>
</dbReference>
<dbReference type="OrthoDB" id="292920at2"/>
<evidence type="ECO:0000256" key="1">
    <source>
        <dbReference type="ARBA" id="ARBA00016512"/>
    </source>
</evidence>
<dbReference type="InterPro" id="IPR006626">
    <property type="entry name" value="PbH1"/>
</dbReference>
<evidence type="ECO:0000313" key="4">
    <source>
        <dbReference type="Proteomes" id="UP000319852"/>
    </source>
</evidence>
<dbReference type="InterPro" id="IPR018247">
    <property type="entry name" value="EF_Hand_1_Ca_BS"/>
</dbReference>
<sequence>MRHKLTRQGLHHPQSRSFRFIETSCARKLCVEQLEDRRMLAVLDVNSMADNITSDTELTIRESTLLINNAGDSNAALGRALTAGELAQIDASTDAFGTNDTITFDTNLDGGVIRLAGSQLDISTPTTIDGADLGITITADANGDDVLVPGTNITDVTASDGLLGDNSRVLQITSGGADTTLIGLTITGGHLTGTNGEGGGIRATSPLTLTTSTVSGNSTATYNGSGGGIKANDLTVTSSTVSGNSITGRYSYGGGIRATNLTLTNSTVSGNSTAGNYGHGGGIRTTNATLTNSTVSGNFTTGISADAGGIHANDLTVTNSTVSGNSTVGAFASAGGMRVLNVTLTNSLVTGNVAGNAISDQIHAVYSVTRQGGTIEGDTLRDGSIEVQSGVTAADIFDATTEVIDGNGNPTGVFTGVLDDNGGATATVAILPNGLAFDTGDATIGTPMAFDQRGTPFVRIAGADIDIGAFELQLPVFTSPDAADVPDNTLLVHTLSVIAGVGQLVDFRLLDQVPVGDLGPGQSLEIGESISSPDGMSTLYMQADGNLVASQNGVPTWASKTNGTGAVFANMQLDGNLVVRTADGTAVYASGSVGNIASFARLRLDDSGIPKIVRVDGEILWQGMLGNTNGAGTVFSPEELDPAFTKAVDTDLFQIAGSDQLQFVSAPDFEMPADGNMDNIYEVTVLADGGNDGVIPQTILVTVTNVVEVGDADFDNDDDIDGADFLAWQRGFGTEAPNATKSDGDADNDTDVDGNDLSIWELQFGEPAPLASALSTSISRTIAMERQAEDAVLNEELVDAAITLNHFHRLGISKTSQVVLKPTVSEHLFVRAVPQPSLSTSSKLSYVNSVPIGELENDAKEHSWLAEELLEAVFGQ</sequence>
<name>A0A517MTH9_9BACT</name>
<reference evidence="3 4" key="1">
    <citation type="submission" date="2019-02" db="EMBL/GenBank/DDBJ databases">
        <title>Deep-cultivation of Planctomycetes and their phenomic and genomic characterization uncovers novel biology.</title>
        <authorList>
            <person name="Wiegand S."/>
            <person name="Jogler M."/>
            <person name="Boedeker C."/>
            <person name="Pinto D."/>
            <person name="Vollmers J."/>
            <person name="Rivas-Marin E."/>
            <person name="Kohn T."/>
            <person name="Peeters S.H."/>
            <person name="Heuer A."/>
            <person name="Rast P."/>
            <person name="Oberbeckmann S."/>
            <person name="Bunk B."/>
            <person name="Jeske O."/>
            <person name="Meyerdierks A."/>
            <person name="Storesund J.E."/>
            <person name="Kallscheuer N."/>
            <person name="Luecker S."/>
            <person name="Lage O.M."/>
            <person name="Pohl T."/>
            <person name="Merkel B.J."/>
            <person name="Hornburger P."/>
            <person name="Mueller R.-W."/>
            <person name="Bruemmer F."/>
            <person name="Labrenz M."/>
            <person name="Spormann A.M."/>
            <person name="Op den Camp H."/>
            <person name="Overmann J."/>
            <person name="Amann R."/>
            <person name="Jetten M.S.M."/>
            <person name="Mascher T."/>
            <person name="Medema M.H."/>
            <person name="Devos D.P."/>
            <person name="Kaster A.-K."/>
            <person name="Ovreas L."/>
            <person name="Rohde M."/>
            <person name="Galperin M.Y."/>
            <person name="Jogler C."/>
        </authorList>
    </citation>
    <scope>NUCLEOTIDE SEQUENCE [LARGE SCALE GENOMIC DNA]</scope>
    <source>
        <strain evidence="3 4">HG15A2</strain>
    </source>
</reference>
<keyword evidence="3" id="KW-0430">Lectin</keyword>
<dbReference type="SMART" id="SM00710">
    <property type="entry name" value="PbH1"/>
    <property type="match status" value="6"/>
</dbReference>
<gene>
    <name evidence="3" type="ORF">HG15A2_14350</name>
</gene>
<dbReference type="SUPFAM" id="SSF51126">
    <property type="entry name" value="Pectin lyase-like"/>
    <property type="match status" value="1"/>
</dbReference>
<dbReference type="PROSITE" id="PS50927">
    <property type="entry name" value="BULB_LECTIN"/>
    <property type="match status" value="1"/>
</dbReference>
<dbReference type="InterPro" id="IPR012334">
    <property type="entry name" value="Pectin_lyas_fold"/>
</dbReference>
<dbReference type="InterPro" id="IPR001480">
    <property type="entry name" value="Bulb-type_lectin_dom"/>
</dbReference>
<dbReference type="InterPro" id="IPR011050">
    <property type="entry name" value="Pectin_lyase_fold/virulence"/>
</dbReference>
<dbReference type="PROSITE" id="PS00018">
    <property type="entry name" value="EF_HAND_1"/>
    <property type="match status" value="1"/>
</dbReference>